<feature type="compositionally biased region" description="Basic and acidic residues" evidence="1">
    <location>
        <begin position="52"/>
        <end position="61"/>
    </location>
</feature>
<evidence type="ECO:0000313" key="3">
    <source>
        <dbReference type="Proteomes" id="UP000265520"/>
    </source>
</evidence>
<comment type="caution">
    <text evidence="2">The sequence shown here is derived from an EMBL/GenBank/DDBJ whole genome shotgun (WGS) entry which is preliminary data.</text>
</comment>
<dbReference type="EMBL" id="LXQA010201262">
    <property type="protein sequence ID" value="MCI33068.1"/>
    <property type="molecule type" value="Genomic_DNA"/>
</dbReference>
<organism evidence="2 3">
    <name type="scientific">Trifolium medium</name>
    <dbReference type="NCBI Taxonomy" id="97028"/>
    <lineage>
        <taxon>Eukaryota</taxon>
        <taxon>Viridiplantae</taxon>
        <taxon>Streptophyta</taxon>
        <taxon>Embryophyta</taxon>
        <taxon>Tracheophyta</taxon>
        <taxon>Spermatophyta</taxon>
        <taxon>Magnoliopsida</taxon>
        <taxon>eudicotyledons</taxon>
        <taxon>Gunneridae</taxon>
        <taxon>Pentapetalae</taxon>
        <taxon>rosids</taxon>
        <taxon>fabids</taxon>
        <taxon>Fabales</taxon>
        <taxon>Fabaceae</taxon>
        <taxon>Papilionoideae</taxon>
        <taxon>50 kb inversion clade</taxon>
        <taxon>NPAAA clade</taxon>
        <taxon>Hologalegina</taxon>
        <taxon>IRL clade</taxon>
        <taxon>Trifolieae</taxon>
        <taxon>Trifolium</taxon>
    </lineage>
</organism>
<proteinExistence type="predicted"/>
<evidence type="ECO:0000313" key="2">
    <source>
        <dbReference type="EMBL" id="MCI33068.1"/>
    </source>
</evidence>
<reference evidence="2 3" key="1">
    <citation type="journal article" date="2018" name="Front. Plant Sci.">
        <title>Red Clover (Trifolium pratense) and Zigzag Clover (T. medium) - A Picture of Genomic Similarities and Differences.</title>
        <authorList>
            <person name="Dluhosova J."/>
            <person name="Istvanek J."/>
            <person name="Nedelnik J."/>
            <person name="Repkova J."/>
        </authorList>
    </citation>
    <scope>NUCLEOTIDE SEQUENCE [LARGE SCALE GENOMIC DNA]</scope>
    <source>
        <strain evidence="3">cv. 10/8</strain>
        <tissue evidence="2">Leaf</tissue>
    </source>
</reference>
<dbReference type="Proteomes" id="UP000265520">
    <property type="component" value="Unassembled WGS sequence"/>
</dbReference>
<name>A0A392R8W2_9FABA</name>
<feature type="compositionally biased region" description="Basic and acidic residues" evidence="1">
    <location>
        <begin position="1"/>
        <end position="42"/>
    </location>
</feature>
<accession>A0A392R8W2</accession>
<protein>
    <submittedName>
        <fullName evidence="2">Glucosidase 2 subunit beta-like</fullName>
    </submittedName>
</protein>
<evidence type="ECO:0000256" key="1">
    <source>
        <dbReference type="SAM" id="MobiDB-lite"/>
    </source>
</evidence>
<keyword evidence="3" id="KW-1185">Reference proteome</keyword>
<dbReference type="AlphaFoldDB" id="A0A392R8W2"/>
<feature type="region of interest" description="Disordered" evidence="1">
    <location>
        <begin position="1"/>
        <end position="82"/>
    </location>
</feature>
<sequence>MADHKEQIDKAEEKERLQKEKEEKQKKEAEEKEKANEKNNKADEEDTGLENEAEKHSHIEDDSAASNHAKIEVQEDSPVYQV</sequence>